<evidence type="ECO:0008006" key="4">
    <source>
        <dbReference type="Google" id="ProtNLM"/>
    </source>
</evidence>
<dbReference type="EMBL" id="BSNF01000001">
    <property type="protein sequence ID" value="GLQ04882.1"/>
    <property type="molecule type" value="Genomic_DNA"/>
</dbReference>
<proteinExistence type="predicted"/>
<keyword evidence="3" id="KW-1185">Reference proteome</keyword>
<organism evidence="2 3">
    <name type="scientific">Sneathiella chinensis</name>
    <dbReference type="NCBI Taxonomy" id="349750"/>
    <lineage>
        <taxon>Bacteria</taxon>
        <taxon>Pseudomonadati</taxon>
        <taxon>Pseudomonadota</taxon>
        <taxon>Alphaproteobacteria</taxon>
        <taxon>Sneathiellales</taxon>
        <taxon>Sneathiellaceae</taxon>
        <taxon>Sneathiella</taxon>
    </lineage>
</organism>
<evidence type="ECO:0000313" key="3">
    <source>
        <dbReference type="Proteomes" id="UP001161409"/>
    </source>
</evidence>
<comment type="caution">
    <text evidence="2">The sequence shown here is derived from an EMBL/GenBank/DDBJ whole genome shotgun (WGS) entry which is preliminary data.</text>
</comment>
<accession>A0ABQ5TYJ7</accession>
<sequence>MKNAFLIGMLGVTCLIAPAAAEDLKGVREKFCNKVVQCQLETRWYKNLSAEGRDLLTAEKFDRCYQDSGEFTATVIPLGQSLNTLVCLGSTANMSCSEIHKNQDFDTLSPECQAIQKAWEMHKKAAK</sequence>
<keyword evidence="1" id="KW-0732">Signal</keyword>
<dbReference type="Proteomes" id="UP001161409">
    <property type="component" value="Unassembled WGS sequence"/>
</dbReference>
<evidence type="ECO:0000256" key="1">
    <source>
        <dbReference type="SAM" id="SignalP"/>
    </source>
</evidence>
<name>A0ABQ5TYJ7_9PROT</name>
<feature type="signal peptide" evidence="1">
    <location>
        <begin position="1"/>
        <end position="21"/>
    </location>
</feature>
<reference evidence="2" key="2">
    <citation type="submission" date="2023-01" db="EMBL/GenBank/DDBJ databases">
        <title>Draft genome sequence of Sneathiella chinensis strain NBRC 103408.</title>
        <authorList>
            <person name="Sun Q."/>
            <person name="Mori K."/>
        </authorList>
    </citation>
    <scope>NUCLEOTIDE SEQUENCE</scope>
    <source>
        <strain evidence="2">NBRC 103408</strain>
    </source>
</reference>
<gene>
    <name evidence="2" type="ORF">GCM10007924_01030</name>
</gene>
<reference evidence="2" key="1">
    <citation type="journal article" date="2014" name="Int. J. Syst. Evol. Microbiol.">
        <title>Complete genome of a new Firmicutes species belonging to the dominant human colonic microbiota ('Ruminococcus bicirculans') reveals two chromosomes and a selective capacity to utilize plant glucans.</title>
        <authorList>
            <consortium name="NISC Comparative Sequencing Program"/>
            <person name="Wegmann U."/>
            <person name="Louis P."/>
            <person name="Goesmann A."/>
            <person name="Henrissat B."/>
            <person name="Duncan S.H."/>
            <person name="Flint H.J."/>
        </authorList>
    </citation>
    <scope>NUCLEOTIDE SEQUENCE</scope>
    <source>
        <strain evidence="2">NBRC 103408</strain>
    </source>
</reference>
<evidence type="ECO:0000313" key="2">
    <source>
        <dbReference type="EMBL" id="GLQ04882.1"/>
    </source>
</evidence>
<feature type="chain" id="PRO_5045593779" description="Secreted protein" evidence="1">
    <location>
        <begin position="22"/>
        <end position="127"/>
    </location>
</feature>
<dbReference type="RefSeq" id="WP_169558923.1">
    <property type="nucleotide sequence ID" value="NZ_BSNF01000001.1"/>
</dbReference>
<protein>
    <recommendedName>
        <fullName evidence="4">Secreted protein</fullName>
    </recommendedName>
</protein>